<evidence type="ECO:0000256" key="2">
    <source>
        <dbReference type="SAM" id="Phobius"/>
    </source>
</evidence>
<dbReference type="GO" id="GO:0000724">
    <property type="term" value="P:double-strand break repair via homologous recombination"/>
    <property type="evidence" value="ECO:0007669"/>
    <property type="project" value="TreeGrafter"/>
</dbReference>
<keyword evidence="4" id="KW-1185">Reference proteome</keyword>
<dbReference type="Proteomes" id="UP000075714">
    <property type="component" value="Unassembled WGS sequence"/>
</dbReference>
<feature type="region of interest" description="Disordered" evidence="1">
    <location>
        <begin position="2036"/>
        <end position="2061"/>
    </location>
</feature>
<name>A0A150GLB0_GONPE</name>
<dbReference type="SUPFAM" id="SSF51126">
    <property type="entry name" value="Pectin lyase-like"/>
    <property type="match status" value="1"/>
</dbReference>
<evidence type="ECO:0000313" key="3">
    <source>
        <dbReference type="EMBL" id="KXZ50639.1"/>
    </source>
</evidence>
<feature type="compositionally biased region" description="Low complexity" evidence="1">
    <location>
        <begin position="2414"/>
        <end position="2433"/>
    </location>
</feature>
<feature type="region of interest" description="Disordered" evidence="1">
    <location>
        <begin position="2386"/>
        <end position="2443"/>
    </location>
</feature>
<feature type="region of interest" description="Disordered" evidence="1">
    <location>
        <begin position="2480"/>
        <end position="2515"/>
    </location>
</feature>
<evidence type="ECO:0008006" key="5">
    <source>
        <dbReference type="Google" id="ProtNLM"/>
    </source>
</evidence>
<dbReference type="GO" id="GO:0043130">
    <property type="term" value="F:ubiquitin binding"/>
    <property type="evidence" value="ECO:0007669"/>
    <property type="project" value="TreeGrafter"/>
</dbReference>
<dbReference type="OrthoDB" id="548080at2759"/>
<feature type="transmembrane region" description="Helical" evidence="2">
    <location>
        <begin position="2313"/>
        <end position="2334"/>
    </location>
</feature>
<sequence>MALSGVGGATAFYLSSNLYHLAVEGGSSISDNSAGADGGALDIYATQRVASFHVSNHSVFASNRAAGRGGAVHILAEGDVGSILISDRSRFTNNTSGSARVEAPGGGAMNIRTAQTLSSFIVTGFSSLDSNRASAGDGGAVRIAGTGGAAGVVSIVGNSSVSGNFASSNGGGFYISVSKTVDNQPTSMFLSDGAIASRNRAGNVGGFLYAITAQVENIAVLLTVEGWSRVSENKAVGSGGGFYVLSSDVTLVVREASEMRANEVNCGGDAECNSDGGAAYLQSFGNMPAIEVVGGSVIAANRAGRNGGGIYAITDGVGGTVGRLLVDGSSCLTDNQAGGSGGALFIRAGHIADVRVDGRSYLQRNTAQRGDGGALYLQAQQGNVTSLMLVGSSQLTRNSAGGSGGGVFVQAAQTIAMASLGGASMCLSNHAGKTGGGFHFATTDRVLEGSLIIFTVDGASSASNNSATSGGFAYFSGYANISFTKNSTFANNRADLNGGLAALSQLPSALVFDSCVASNNSASRGYGGAFSVATVVPETTSGAGVCMRCTLRGTSVIGVTRSTLASNRARLDGGAFYIAPAETCCPSTVSLSFTGANMVANHADAAGGAVALVNPAGDNGVLTTVEFRNSTLKGNTAGSDAGTFTSSATHGGAIMLWYQPRGKVQALDTTRACLLRAEGTTFESNVCNGGNGGAVMLISCPAEFQRCTFQYNLASLSGGAIASLQLGRSAAVTGLAASSENVTTYNCTFLYNTAQLEFGGAIYLDVSSNGQALLDGCKLQGNKAAGQHGGGVLVASAGQCSAVAINNTRALDNVASLASAAAAYMLLADGAAGTVSNVELQANKAAITGGAVFFDVRSGGVLNVTNVTATGNTALAGDGGAMHIQVRANGSATLQNCSLTSNTAGGSGGALRMEARCGSQVNIQYSNMIRNVAGGLGGALYVSYGNDTLWKPSSGSGGSLTSAAGQAPLYPCEDVMAAAEVSSLVLAENHASGMGGALFLAPGSSVRMERLSMARNTASSAGGSVAAQNCSYAVLASSSINGSRAAGPGGGFFAQGCGRVLLRNVNVTYNQAAAAGGGLFIAGATSSLVAQDASQQVSTGHAAVLESGGFVYTAAILNRLNVSHNEATQEGTSSSAADCVGATALGSDYDNRWLRKTRGQGGGLFVHGSTVMAVSQTDLAGNNSAVFGSAFASTQHCNTTQAIPNGNVARCWALVLADSILPVIDATSTNATFVVNATLSDSLDDSGEIQVAQQALPIWMEDLVASSLLIKCSTPNLDALVHVTVATVSLELPPRAPVGYDAAMGGDLSWLTADHRRQVAYLDAGVGKNLTVPVTAGYAILRRMVARGWPGNYSLRFIFSGEDTLGVQVAPLEVPVKLHLCAVGETLDLTVADKESHASWTACKACPTNEYGLWNDSRPSLDSGTFNNGSYLNVLQLMGNLTERVIKEELAGCQACPQHAECPGGAVVVPKPGYWHSAPNSTLMHSCPNQLACGRDVRSFWQANTTAVYNSRRSAHLIACQQEWYKSDPPGSTVLLEWAKLNNITVSSEDEVIDDYFYPPMPPAPPIPPPPPPINYMDERTNVSEICLLWNDLWAGNMSLDDPNSYMQQQCAPGYTGNLCAACVEGFYIDSEFNCKLCPSIARTVGLGILSFFSNILLVLFTAITNFAEGFDDDKPAADEKGAASKGTIDEVPSVVKGVPAAPARKASNVELGDVVKVIVLHLQYLVIVTRLNVDYPNIIVRCQAVFSTVTGAENYIVYSPSCVLPNRDSAGQAEVQLLAGILTPCAVVIASMVVWAIRYAIRHPPKVSPLKVAKATVVSAWKVLPVAARVTLAAIRSVPAACFGPNGGDDKGQQPSAGGAAPSARGPFRLSAMLSSRRRSSTREACGIASAYGDIPVLTLGSLGHSGPMGHLPQVLELEGPLNPFAVSDSPLLATLSPLPTAGSGATVVDLGADDHTLIGVASADGATALTPASSHLVPQASLPESGAPHLDGAGSLPEDSLGFKLSGALSASADQVRERHAAATATCPVLDLDGDGEGGAAAEDLDADEDGGHYSEPLPRMFRPLSRRMGSPLTSESSFPAQRLVHSETWQRRAATQFASIRLTNLQGTLRRLGTMAVSRLEPHLNRPIEKVDQKLGLREQLGVVLMAAVFILYPSWAHAALSTFACYRIDDGSGDFPSAQRATWLYGYWVRDMQAKCYDGRHLSFYVPIGVASVCIFCLAPPLASFLFVWRMGQRLLKEDHVRKVYGFLYKRYKERFIWWETVLQLETLVLVAVEVLGRGLISSYQARDCVAPVKADSAPPAVRMRLHSALAIGIIAMNTALIFFYLSVVVRRFWPSKLVDEVAPAAHQLLRRLSTARRGDGADAGGRRCLCWGLPCWGRPAAQGQPGGRRSSKAQIMPDEPSTLPPQPPELATTATLPPGAPRPFAAGRQTNSSLDSTGGCPTPANPLAANRATANGGSRGGSAIATIASADGQAGGDALAGKWPLAPETPRDGPALADRRSAKLDTETSSAHVCVQLDREA</sequence>
<reference evidence="4" key="1">
    <citation type="journal article" date="2016" name="Nat. Commun.">
        <title>The Gonium pectorale genome demonstrates co-option of cell cycle regulation during the evolution of multicellularity.</title>
        <authorList>
            <person name="Hanschen E.R."/>
            <person name="Marriage T.N."/>
            <person name="Ferris P.J."/>
            <person name="Hamaji T."/>
            <person name="Toyoda A."/>
            <person name="Fujiyama A."/>
            <person name="Neme R."/>
            <person name="Noguchi H."/>
            <person name="Minakuchi Y."/>
            <person name="Suzuki M."/>
            <person name="Kawai-Toyooka H."/>
            <person name="Smith D.R."/>
            <person name="Sparks H."/>
            <person name="Anderson J."/>
            <person name="Bakaric R."/>
            <person name="Luria V."/>
            <person name="Karger A."/>
            <person name="Kirschner M.W."/>
            <person name="Durand P.M."/>
            <person name="Michod R.E."/>
            <person name="Nozaki H."/>
            <person name="Olson B.J."/>
        </authorList>
    </citation>
    <scope>NUCLEOTIDE SEQUENCE [LARGE SCALE GENOMIC DNA]</scope>
    <source>
        <strain evidence="4">NIES-2863</strain>
    </source>
</reference>
<feature type="transmembrane region" description="Helical" evidence="2">
    <location>
        <begin position="1778"/>
        <end position="1802"/>
    </location>
</feature>
<keyword evidence="2" id="KW-1133">Transmembrane helix</keyword>
<protein>
    <recommendedName>
        <fullName evidence="5">Right handed beta helix domain-containing protein</fullName>
    </recommendedName>
</protein>
<proteinExistence type="predicted"/>
<organism evidence="3 4">
    <name type="scientific">Gonium pectorale</name>
    <name type="common">Green alga</name>
    <dbReference type="NCBI Taxonomy" id="33097"/>
    <lineage>
        <taxon>Eukaryota</taxon>
        <taxon>Viridiplantae</taxon>
        <taxon>Chlorophyta</taxon>
        <taxon>core chlorophytes</taxon>
        <taxon>Chlorophyceae</taxon>
        <taxon>CS clade</taxon>
        <taxon>Chlamydomonadales</taxon>
        <taxon>Volvocaceae</taxon>
        <taxon>Gonium</taxon>
    </lineage>
</organism>
<dbReference type="InterPro" id="IPR006626">
    <property type="entry name" value="PbH1"/>
</dbReference>
<dbReference type="EMBL" id="LSYV01000016">
    <property type="protein sequence ID" value="KXZ50639.1"/>
    <property type="molecule type" value="Genomic_DNA"/>
</dbReference>
<dbReference type="SMART" id="SM00710">
    <property type="entry name" value="PbH1"/>
    <property type="match status" value="13"/>
</dbReference>
<gene>
    <name evidence="3" type="ORF">GPECTOR_15g323</name>
</gene>
<feature type="region of interest" description="Disordered" evidence="1">
    <location>
        <begin position="1846"/>
        <end position="1867"/>
    </location>
</feature>
<keyword evidence="2" id="KW-0812">Transmembrane</keyword>
<dbReference type="InterPro" id="IPR011050">
    <property type="entry name" value="Pectin_lyase_fold/virulence"/>
</dbReference>
<feature type="compositionally biased region" description="Low complexity" evidence="1">
    <location>
        <begin position="1854"/>
        <end position="1867"/>
    </location>
</feature>
<evidence type="ECO:0000256" key="1">
    <source>
        <dbReference type="SAM" id="MobiDB-lite"/>
    </source>
</evidence>
<dbReference type="PANTHER" id="PTHR19862">
    <property type="entry name" value="WD REPEAT-CONTAINING PROTEIN 48"/>
    <property type="match status" value="1"/>
</dbReference>
<dbReference type="InterPro" id="IPR051246">
    <property type="entry name" value="WDR48"/>
</dbReference>
<feature type="transmembrane region" description="Helical" evidence="2">
    <location>
        <begin position="2208"/>
        <end position="2233"/>
    </location>
</feature>
<comment type="caution">
    <text evidence="3">The sequence shown here is derived from an EMBL/GenBank/DDBJ whole genome shotgun (WGS) entry which is preliminary data.</text>
</comment>
<feature type="compositionally biased region" description="Basic and acidic residues" evidence="1">
    <location>
        <begin position="2502"/>
        <end position="2511"/>
    </location>
</feature>
<evidence type="ECO:0000313" key="4">
    <source>
        <dbReference type="Proteomes" id="UP000075714"/>
    </source>
</evidence>
<keyword evidence="2" id="KW-0472">Membrane</keyword>
<dbReference type="PANTHER" id="PTHR19862:SF14">
    <property type="entry name" value="WD REPEAT-CONTAINING PROTEIN 48"/>
    <property type="match status" value="1"/>
</dbReference>
<accession>A0A150GLB0</accession>
<feature type="transmembrane region" description="Helical" evidence="2">
    <location>
        <begin position="2144"/>
        <end position="2164"/>
    </location>
</feature>